<dbReference type="AlphaFoldDB" id="A0A9N9TJ53"/>
<organism evidence="10 11">
    <name type="scientific">Phyllotreta striolata</name>
    <name type="common">Striped flea beetle</name>
    <name type="synonym">Crioceris striolata</name>
    <dbReference type="NCBI Taxonomy" id="444603"/>
    <lineage>
        <taxon>Eukaryota</taxon>
        <taxon>Metazoa</taxon>
        <taxon>Ecdysozoa</taxon>
        <taxon>Arthropoda</taxon>
        <taxon>Hexapoda</taxon>
        <taxon>Insecta</taxon>
        <taxon>Pterygota</taxon>
        <taxon>Neoptera</taxon>
        <taxon>Endopterygota</taxon>
        <taxon>Coleoptera</taxon>
        <taxon>Polyphaga</taxon>
        <taxon>Cucujiformia</taxon>
        <taxon>Chrysomeloidea</taxon>
        <taxon>Chrysomelidae</taxon>
        <taxon>Galerucinae</taxon>
        <taxon>Alticini</taxon>
        <taxon>Phyllotreta</taxon>
    </lineage>
</organism>
<feature type="region of interest" description="Disordered" evidence="8">
    <location>
        <begin position="246"/>
        <end position="293"/>
    </location>
</feature>
<protein>
    <recommendedName>
        <fullName evidence="9">BZIP domain-containing protein</fullName>
    </recommendedName>
</protein>
<evidence type="ECO:0000256" key="6">
    <source>
        <dbReference type="ARBA" id="ARBA00023242"/>
    </source>
</evidence>
<feature type="domain" description="BZIP" evidence="9">
    <location>
        <begin position="330"/>
        <end position="393"/>
    </location>
</feature>
<evidence type="ECO:0000256" key="3">
    <source>
        <dbReference type="ARBA" id="ARBA00023015"/>
    </source>
</evidence>
<accession>A0A9N9TJ53</accession>
<name>A0A9N9TJ53_PHYSR</name>
<dbReference type="FunFam" id="1.20.5.170:FF:000007">
    <property type="entry name" value="hepatic leukemia factor isoform X2"/>
    <property type="match status" value="1"/>
</dbReference>
<dbReference type="GO" id="GO:0000981">
    <property type="term" value="F:DNA-binding transcription factor activity, RNA polymerase II-specific"/>
    <property type="evidence" value="ECO:0007669"/>
    <property type="project" value="TreeGrafter"/>
</dbReference>
<keyword evidence="11" id="KW-1185">Reference proteome</keyword>
<comment type="subcellular location">
    <subcellularLocation>
        <location evidence="1">Nucleus</location>
    </subcellularLocation>
</comment>
<comment type="similarity">
    <text evidence="2">Belongs to the bZIP family. PAR subfamily.</text>
</comment>
<proteinExistence type="inferred from homology"/>
<evidence type="ECO:0000256" key="4">
    <source>
        <dbReference type="ARBA" id="ARBA00023125"/>
    </source>
</evidence>
<reference evidence="10" key="1">
    <citation type="submission" date="2022-01" db="EMBL/GenBank/DDBJ databases">
        <authorList>
            <person name="King R."/>
        </authorList>
    </citation>
    <scope>NUCLEOTIDE SEQUENCE</scope>
</reference>
<dbReference type="SMART" id="SM00338">
    <property type="entry name" value="BRLZ"/>
    <property type="match status" value="1"/>
</dbReference>
<dbReference type="SUPFAM" id="SSF57959">
    <property type="entry name" value="Leucine zipper domain"/>
    <property type="match status" value="1"/>
</dbReference>
<evidence type="ECO:0000313" key="11">
    <source>
        <dbReference type="Proteomes" id="UP001153712"/>
    </source>
</evidence>
<keyword evidence="3" id="KW-0805">Transcription regulation</keyword>
<feature type="compositionally biased region" description="Polar residues" evidence="8">
    <location>
        <begin position="268"/>
        <end position="278"/>
    </location>
</feature>
<dbReference type="PANTHER" id="PTHR11988:SF27">
    <property type="entry name" value="GH27708P"/>
    <property type="match status" value="1"/>
</dbReference>
<evidence type="ECO:0000259" key="9">
    <source>
        <dbReference type="PROSITE" id="PS50217"/>
    </source>
</evidence>
<evidence type="ECO:0000256" key="8">
    <source>
        <dbReference type="SAM" id="MobiDB-lite"/>
    </source>
</evidence>
<dbReference type="InterPro" id="IPR004827">
    <property type="entry name" value="bZIP"/>
</dbReference>
<evidence type="ECO:0000313" key="10">
    <source>
        <dbReference type="EMBL" id="CAG9855802.1"/>
    </source>
</evidence>
<dbReference type="CDD" id="cd14695">
    <property type="entry name" value="bZIP_HLF"/>
    <property type="match status" value="1"/>
</dbReference>
<dbReference type="PANTHER" id="PTHR11988">
    <property type="entry name" value="THYROTROPH EMBRYONIC FACTOR RELATED"/>
    <property type="match status" value="1"/>
</dbReference>
<dbReference type="GO" id="GO:0000978">
    <property type="term" value="F:RNA polymerase II cis-regulatory region sequence-specific DNA binding"/>
    <property type="evidence" value="ECO:0007669"/>
    <property type="project" value="TreeGrafter"/>
</dbReference>
<evidence type="ECO:0000256" key="2">
    <source>
        <dbReference type="ARBA" id="ARBA00009208"/>
    </source>
</evidence>
<sequence length="396" mass="44917">MCHGRPFTLQYNECERFYNGRPSPSTSNAECHPPWGRQYAPNPFYEANGFSSMQRFFNNAALAVPHVCRPPSSRPSFDPHPRPVALRSYRTAEERSGMSFVVPAKEMEYQLPPAPNGAPLGHQVPVGVMQGTLTHVQAPQQQDESQRWTQYQQLWRQHVYMNGIEGIVGNSKPPHTHSHGHTTIKDLAGSILGDDKNKEDGELWNTVEAQTAFLGPNLWDKTYETDLKYVDLDEFLSENGVSMDGLGTHSSLGPLGSSQSVPKKERSPSPSDCMSPDTMNPPSPADSTLSMASSCRDFDPRKRMFSDDDLKPQPIIKKSRKQFVPDDLKDDKYWARRRKNNLAAKRSRDARRMKENQIALRAGYLEKENVGLRQELERMKKENLILKNKLSKYEDV</sequence>
<dbReference type="InterPro" id="IPR040223">
    <property type="entry name" value="PAR_bZIP"/>
</dbReference>
<dbReference type="PROSITE" id="PS50217">
    <property type="entry name" value="BZIP"/>
    <property type="match status" value="1"/>
</dbReference>
<dbReference type="OrthoDB" id="6022300at2759"/>
<dbReference type="InterPro" id="IPR046347">
    <property type="entry name" value="bZIP_sf"/>
</dbReference>
<dbReference type="Pfam" id="PF07716">
    <property type="entry name" value="bZIP_2"/>
    <property type="match status" value="1"/>
</dbReference>
<evidence type="ECO:0000256" key="7">
    <source>
        <dbReference type="SAM" id="Coils"/>
    </source>
</evidence>
<gene>
    <name evidence="10" type="ORF">PHYEVI_LOCUS2242</name>
</gene>
<feature type="compositionally biased region" description="Polar residues" evidence="8">
    <location>
        <begin position="248"/>
        <end position="261"/>
    </location>
</feature>
<keyword evidence="6" id="KW-0539">Nucleus</keyword>
<keyword evidence="7" id="KW-0175">Coiled coil</keyword>
<keyword evidence="5" id="KW-0804">Transcription</keyword>
<evidence type="ECO:0000256" key="5">
    <source>
        <dbReference type="ARBA" id="ARBA00023163"/>
    </source>
</evidence>
<dbReference type="Gene3D" id="1.20.5.170">
    <property type="match status" value="1"/>
</dbReference>
<evidence type="ECO:0000256" key="1">
    <source>
        <dbReference type="ARBA" id="ARBA00004123"/>
    </source>
</evidence>
<dbReference type="EMBL" id="OU900104">
    <property type="protein sequence ID" value="CAG9855802.1"/>
    <property type="molecule type" value="Genomic_DNA"/>
</dbReference>
<dbReference type="Proteomes" id="UP001153712">
    <property type="component" value="Chromosome 11"/>
</dbReference>
<keyword evidence="4" id="KW-0238">DNA-binding</keyword>
<dbReference type="GO" id="GO:0005634">
    <property type="term" value="C:nucleus"/>
    <property type="evidence" value="ECO:0007669"/>
    <property type="project" value="UniProtKB-SubCell"/>
</dbReference>
<feature type="coiled-coil region" evidence="7">
    <location>
        <begin position="362"/>
        <end position="396"/>
    </location>
</feature>